<evidence type="ECO:0000313" key="2">
    <source>
        <dbReference type="Proteomes" id="UP000886653"/>
    </source>
</evidence>
<accession>A0A9P6TH72</accession>
<comment type="caution">
    <text evidence="1">The sequence shown here is derived from an EMBL/GenBank/DDBJ whole genome shotgun (WGS) entry which is preliminary data.</text>
</comment>
<protein>
    <recommendedName>
        <fullName evidence="3">Retrotransposon gag domain-containing protein</fullName>
    </recommendedName>
</protein>
<reference evidence="1" key="1">
    <citation type="submission" date="2013-11" db="EMBL/GenBank/DDBJ databases">
        <title>Genome sequence of the fusiform rust pathogen reveals effectors for host alternation and coevolution with pine.</title>
        <authorList>
            <consortium name="DOE Joint Genome Institute"/>
            <person name="Smith K."/>
            <person name="Pendleton A."/>
            <person name="Kubisiak T."/>
            <person name="Anderson C."/>
            <person name="Salamov A."/>
            <person name="Aerts A."/>
            <person name="Riley R."/>
            <person name="Clum A."/>
            <person name="Lindquist E."/>
            <person name="Ence D."/>
            <person name="Campbell M."/>
            <person name="Kronenberg Z."/>
            <person name="Feau N."/>
            <person name="Dhillon B."/>
            <person name="Hamelin R."/>
            <person name="Burleigh J."/>
            <person name="Smith J."/>
            <person name="Yandell M."/>
            <person name="Nelson C."/>
            <person name="Grigoriev I."/>
            <person name="Davis J."/>
        </authorList>
    </citation>
    <scope>NUCLEOTIDE SEQUENCE</scope>
    <source>
        <strain evidence="1">G11</strain>
    </source>
</reference>
<name>A0A9P6TH72_9BASI</name>
<dbReference type="Proteomes" id="UP000886653">
    <property type="component" value="Unassembled WGS sequence"/>
</dbReference>
<dbReference type="EMBL" id="MU167213">
    <property type="protein sequence ID" value="KAG0151480.1"/>
    <property type="molecule type" value="Genomic_DNA"/>
</dbReference>
<gene>
    <name evidence="1" type="ORF">CROQUDRAFT_36775</name>
</gene>
<organism evidence="1 2">
    <name type="scientific">Cronartium quercuum f. sp. fusiforme G11</name>
    <dbReference type="NCBI Taxonomy" id="708437"/>
    <lineage>
        <taxon>Eukaryota</taxon>
        <taxon>Fungi</taxon>
        <taxon>Dikarya</taxon>
        <taxon>Basidiomycota</taxon>
        <taxon>Pucciniomycotina</taxon>
        <taxon>Pucciniomycetes</taxon>
        <taxon>Pucciniales</taxon>
        <taxon>Coleosporiaceae</taxon>
        <taxon>Cronartium</taxon>
    </lineage>
</organism>
<evidence type="ECO:0000313" key="1">
    <source>
        <dbReference type="EMBL" id="KAG0151480.1"/>
    </source>
</evidence>
<keyword evidence="2" id="KW-1185">Reference proteome</keyword>
<dbReference type="AlphaFoldDB" id="A0A9P6TH72"/>
<evidence type="ECO:0008006" key="3">
    <source>
        <dbReference type="Google" id="ProtNLM"/>
    </source>
</evidence>
<proteinExistence type="predicted"/>
<sequence length="172" mass="20058">MGNYTNPRNYPKTDVCPTFKGGKKEDWVKFISDIETLCQAYKLPDEEIISKLASIFKGLASLWYKLTFEEQGDISWDAWKVLIKKRYGNASWRQHQLELLETTKFSYSNSDVLEFLLTMYDRIDSVHTDLSFEDKKVQVQMRLPSELHATLRIATAHVEDMSEFVSTCEEII</sequence>
<feature type="non-terminal residue" evidence="1">
    <location>
        <position position="172"/>
    </location>
</feature>